<dbReference type="Pfam" id="PF20134">
    <property type="entry name" value="DUF6524"/>
    <property type="match status" value="1"/>
</dbReference>
<feature type="transmembrane region" description="Helical" evidence="1">
    <location>
        <begin position="12"/>
        <end position="37"/>
    </location>
</feature>
<feature type="transmembrane region" description="Helical" evidence="1">
    <location>
        <begin position="101"/>
        <end position="121"/>
    </location>
</feature>
<feature type="transmembrane region" description="Helical" evidence="1">
    <location>
        <begin position="43"/>
        <end position="62"/>
    </location>
</feature>
<organism evidence="2 3">
    <name type="scientific">Pseudohaliea rubra DSM 19751</name>
    <dbReference type="NCBI Taxonomy" id="1265313"/>
    <lineage>
        <taxon>Bacteria</taxon>
        <taxon>Pseudomonadati</taxon>
        <taxon>Pseudomonadota</taxon>
        <taxon>Gammaproteobacteria</taxon>
        <taxon>Cellvibrionales</taxon>
        <taxon>Halieaceae</taxon>
        <taxon>Pseudohaliea</taxon>
    </lineage>
</organism>
<feature type="transmembrane region" description="Helical" evidence="1">
    <location>
        <begin position="69"/>
        <end position="89"/>
    </location>
</feature>
<dbReference type="HOGENOM" id="CLU_143520_0_0_6"/>
<evidence type="ECO:0000313" key="2">
    <source>
        <dbReference type="EMBL" id="KGE04649.1"/>
    </source>
</evidence>
<protein>
    <submittedName>
        <fullName evidence="2">Uncharacterized protein</fullName>
    </submittedName>
</protein>
<name>A0A095X1B5_9GAMM</name>
<dbReference type="RefSeq" id="WP_035516385.1">
    <property type="nucleotide sequence ID" value="NZ_KN234764.1"/>
</dbReference>
<dbReference type="eggNOG" id="ENOG50316QI">
    <property type="taxonomic scope" value="Bacteria"/>
</dbReference>
<comment type="caution">
    <text evidence="2">The sequence shown here is derived from an EMBL/GenBank/DDBJ whole genome shotgun (WGS) entry which is preliminary data.</text>
</comment>
<gene>
    <name evidence="2" type="ORF">HRUBRA_00808</name>
</gene>
<accession>A0A095X1B5</accession>
<keyword evidence="1" id="KW-1133">Transmembrane helix</keyword>
<keyword evidence="3" id="KW-1185">Reference proteome</keyword>
<dbReference type="OrthoDB" id="7272344at2"/>
<reference evidence="2 3" key="1">
    <citation type="journal article" date="2014" name="Genome Announc.">
        <title>Genome Sequence of Gammaproteobacterial Pseudohaliea rubra Type Strain DSM 19751, Isolated from Coastal Seawater of the Mediterranean Sea.</title>
        <authorList>
            <person name="Spring S."/>
            <person name="Fiebig A."/>
            <person name="Riedel T."/>
            <person name="Goker M."/>
            <person name="Klenk H.P."/>
        </authorList>
    </citation>
    <scope>NUCLEOTIDE SEQUENCE [LARGE SCALE GENOMIC DNA]</scope>
    <source>
        <strain evidence="2 3">DSM 19751</strain>
    </source>
</reference>
<dbReference type="EMBL" id="AUVB01000023">
    <property type="protein sequence ID" value="KGE04649.1"/>
    <property type="molecule type" value="Genomic_DNA"/>
</dbReference>
<dbReference type="Proteomes" id="UP000029640">
    <property type="component" value="Unassembled WGS sequence"/>
</dbReference>
<evidence type="ECO:0000256" key="1">
    <source>
        <dbReference type="SAM" id="Phobius"/>
    </source>
</evidence>
<dbReference type="InterPro" id="IPR045387">
    <property type="entry name" value="DUF6524"/>
</dbReference>
<evidence type="ECO:0000313" key="3">
    <source>
        <dbReference type="Proteomes" id="UP000029640"/>
    </source>
</evidence>
<dbReference type="STRING" id="1265313.HRUBRA_00808"/>
<dbReference type="AlphaFoldDB" id="A0A095X1B5"/>
<keyword evidence="1" id="KW-0812">Transmembrane</keyword>
<sequence length="138" mass="15240">MANRFDAGSFFIRWLFAAVLVFGTYNPTAFSYLSWVVDSETRLGPVVAIIGLALLIGWIIFLRATFLAIGWLGVTLGAALFAAIIWLFIDLGWLSLDSTRALAWLALLLLSLILGVGMSWAHLRRMFSGQLSVDDVED</sequence>
<keyword evidence="1" id="KW-0472">Membrane</keyword>
<proteinExistence type="predicted"/>